<dbReference type="Proteomes" id="UP000827976">
    <property type="component" value="Chromosome 17"/>
</dbReference>
<dbReference type="EMBL" id="CM037027">
    <property type="protein sequence ID" value="KAH7657128.1"/>
    <property type="molecule type" value="Genomic_DNA"/>
</dbReference>
<protein>
    <submittedName>
        <fullName evidence="1">Methylthioadenosine nucleosidase protein</fullName>
        <ecNumber evidence="1">3.2.2.16</ecNumber>
    </submittedName>
</protein>
<gene>
    <name evidence="1" type="ORF">IHE45_17G000300</name>
</gene>
<dbReference type="EC" id="3.2.2.16" evidence="1"/>
<comment type="caution">
    <text evidence="1">The sequence shown here is derived from an EMBL/GenBank/DDBJ whole genome shotgun (WGS) entry which is preliminary data.</text>
</comment>
<organism evidence="1 2">
    <name type="scientific">Dioscorea alata</name>
    <name type="common">Purple yam</name>
    <dbReference type="NCBI Taxonomy" id="55571"/>
    <lineage>
        <taxon>Eukaryota</taxon>
        <taxon>Viridiplantae</taxon>
        <taxon>Streptophyta</taxon>
        <taxon>Embryophyta</taxon>
        <taxon>Tracheophyta</taxon>
        <taxon>Spermatophyta</taxon>
        <taxon>Magnoliopsida</taxon>
        <taxon>Liliopsida</taxon>
        <taxon>Dioscoreales</taxon>
        <taxon>Dioscoreaceae</taxon>
        <taxon>Dioscorea</taxon>
    </lineage>
</organism>
<proteinExistence type="predicted"/>
<keyword evidence="1" id="KW-0378">Hydrolase</keyword>
<accession>A0ACB7UA08</accession>
<sequence>MGFTRTLFNEPLLNSGHIVKAVTDIIDGEKPTAEEFIQNLVAVTEALDQAVTQVIDFISAKCLSHL</sequence>
<name>A0ACB7UA08_DIOAL</name>
<evidence type="ECO:0000313" key="2">
    <source>
        <dbReference type="Proteomes" id="UP000827976"/>
    </source>
</evidence>
<keyword evidence="2" id="KW-1185">Reference proteome</keyword>
<reference evidence="2" key="1">
    <citation type="journal article" date="2022" name="Nat. Commun.">
        <title>Chromosome evolution and the genetic basis of agronomically important traits in greater yam.</title>
        <authorList>
            <person name="Bredeson J.V."/>
            <person name="Lyons J.B."/>
            <person name="Oniyinde I.O."/>
            <person name="Okereke N.R."/>
            <person name="Kolade O."/>
            <person name="Nnabue I."/>
            <person name="Nwadili C.O."/>
            <person name="Hribova E."/>
            <person name="Parker M."/>
            <person name="Nwogha J."/>
            <person name="Shu S."/>
            <person name="Carlson J."/>
            <person name="Kariba R."/>
            <person name="Muthemba S."/>
            <person name="Knop K."/>
            <person name="Barton G.J."/>
            <person name="Sherwood A.V."/>
            <person name="Lopez-Montes A."/>
            <person name="Asiedu R."/>
            <person name="Jamnadass R."/>
            <person name="Muchugi A."/>
            <person name="Goodstein D."/>
            <person name="Egesi C.N."/>
            <person name="Featherston J."/>
            <person name="Asfaw A."/>
            <person name="Simpson G.G."/>
            <person name="Dolezel J."/>
            <person name="Hendre P.S."/>
            <person name="Van Deynze A."/>
            <person name="Kumar P.L."/>
            <person name="Obidiegwu J.E."/>
            <person name="Bhattacharjee R."/>
            <person name="Rokhsar D.S."/>
        </authorList>
    </citation>
    <scope>NUCLEOTIDE SEQUENCE [LARGE SCALE GENOMIC DNA]</scope>
    <source>
        <strain evidence="2">cv. TDa95/00328</strain>
    </source>
</reference>
<keyword evidence="1" id="KW-0326">Glycosidase</keyword>
<evidence type="ECO:0000313" key="1">
    <source>
        <dbReference type="EMBL" id="KAH7657128.1"/>
    </source>
</evidence>